<evidence type="ECO:0000256" key="5">
    <source>
        <dbReference type="ARBA" id="ARBA00022505"/>
    </source>
</evidence>
<organism evidence="13 14">
    <name type="scientific">Pacificimonas flava</name>
    <dbReference type="NCBI Taxonomy" id="1234595"/>
    <lineage>
        <taxon>Bacteria</taxon>
        <taxon>Pseudomonadati</taxon>
        <taxon>Pseudomonadota</taxon>
        <taxon>Alphaproteobacteria</taxon>
        <taxon>Sphingomonadales</taxon>
        <taxon>Sphingosinicellaceae</taxon>
        <taxon>Pacificimonas</taxon>
    </lineage>
</organism>
<comment type="function">
    <text evidence="2 11">Catalyzes the insertion of molybdate into adenylated molybdopterin with the concomitant release of AMP.</text>
</comment>
<dbReference type="CDD" id="cd00887">
    <property type="entry name" value="MoeA"/>
    <property type="match status" value="1"/>
</dbReference>
<keyword evidence="14" id="KW-1185">Reference proteome</keyword>
<dbReference type="GO" id="GO:0061599">
    <property type="term" value="F:molybdopterin molybdotransferase activity"/>
    <property type="evidence" value="ECO:0007669"/>
    <property type="project" value="UniProtKB-UniRule"/>
</dbReference>
<evidence type="ECO:0000256" key="7">
    <source>
        <dbReference type="ARBA" id="ARBA00022723"/>
    </source>
</evidence>
<keyword evidence="8 11" id="KW-0460">Magnesium</keyword>
<evidence type="ECO:0000256" key="9">
    <source>
        <dbReference type="ARBA" id="ARBA00023150"/>
    </source>
</evidence>
<dbReference type="Pfam" id="PF03453">
    <property type="entry name" value="MoeA_N"/>
    <property type="match status" value="1"/>
</dbReference>
<dbReference type="EC" id="2.10.1.1" evidence="11"/>
<reference evidence="13 14" key="1">
    <citation type="journal article" date="2013" name="Genome Announc.">
        <title>Draft Genome Sequence of Strain JLT2015T, Belonging to the Family Sphingomonadaceae of the Alphaproteobacteria.</title>
        <authorList>
            <person name="Tang K."/>
            <person name="Liu K."/>
            <person name="Li S."/>
            <person name="Jiao N."/>
        </authorList>
    </citation>
    <scope>NUCLEOTIDE SEQUENCE [LARGE SCALE GENOMIC DNA]</scope>
    <source>
        <strain evidence="13 14">JLT2015</strain>
    </source>
</reference>
<dbReference type="GO" id="GO:0006777">
    <property type="term" value="P:Mo-molybdopterin cofactor biosynthetic process"/>
    <property type="evidence" value="ECO:0007669"/>
    <property type="project" value="UniProtKB-UniRule"/>
</dbReference>
<comment type="pathway">
    <text evidence="3 11">Cofactor biosynthesis; molybdopterin biosynthesis.</text>
</comment>
<dbReference type="Gene3D" id="3.40.980.10">
    <property type="entry name" value="MoaB/Mog-like domain"/>
    <property type="match status" value="1"/>
</dbReference>
<dbReference type="NCBIfam" id="TIGR00177">
    <property type="entry name" value="molyb_syn"/>
    <property type="match status" value="1"/>
</dbReference>
<evidence type="ECO:0000256" key="8">
    <source>
        <dbReference type="ARBA" id="ARBA00022842"/>
    </source>
</evidence>
<dbReference type="InterPro" id="IPR038987">
    <property type="entry name" value="MoeA-like"/>
</dbReference>
<dbReference type="Pfam" id="PF03454">
    <property type="entry name" value="MoeA_C"/>
    <property type="match status" value="1"/>
</dbReference>
<evidence type="ECO:0000256" key="2">
    <source>
        <dbReference type="ARBA" id="ARBA00002901"/>
    </source>
</evidence>
<dbReference type="PANTHER" id="PTHR10192:SF5">
    <property type="entry name" value="GEPHYRIN"/>
    <property type="match status" value="1"/>
</dbReference>
<dbReference type="GO" id="GO:0005829">
    <property type="term" value="C:cytosol"/>
    <property type="evidence" value="ECO:0007669"/>
    <property type="project" value="TreeGrafter"/>
</dbReference>
<gene>
    <name evidence="13" type="ORF">C725_0521</name>
</gene>
<evidence type="ECO:0000256" key="3">
    <source>
        <dbReference type="ARBA" id="ARBA00005046"/>
    </source>
</evidence>
<evidence type="ECO:0000256" key="10">
    <source>
        <dbReference type="ARBA" id="ARBA00047317"/>
    </source>
</evidence>
<dbReference type="EMBL" id="AMRV01000001">
    <property type="protein sequence ID" value="EMD84591.1"/>
    <property type="molecule type" value="Genomic_DNA"/>
</dbReference>
<dbReference type="SUPFAM" id="SSF63867">
    <property type="entry name" value="MoeA C-terminal domain-like"/>
    <property type="match status" value="1"/>
</dbReference>
<dbReference type="SMART" id="SM00852">
    <property type="entry name" value="MoCF_biosynth"/>
    <property type="match status" value="1"/>
</dbReference>
<dbReference type="RefSeq" id="WP_008599973.1">
    <property type="nucleotide sequence ID" value="NZ_AMRV01000001.1"/>
</dbReference>
<dbReference type="OrthoDB" id="9804758at2"/>
<dbReference type="FunFam" id="3.40.980.10:FF:000004">
    <property type="entry name" value="Molybdopterin molybdenumtransferase"/>
    <property type="match status" value="1"/>
</dbReference>
<dbReference type="GO" id="GO:0046872">
    <property type="term" value="F:metal ion binding"/>
    <property type="evidence" value="ECO:0007669"/>
    <property type="project" value="UniProtKB-UniRule"/>
</dbReference>
<accession>M2TS15</accession>
<dbReference type="InterPro" id="IPR036135">
    <property type="entry name" value="MoeA_linker/N_sf"/>
</dbReference>
<keyword evidence="9 11" id="KW-0501">Molybdenum cofactor biosynthesis</keyword>
<dbReference type="InterPro" id="IPR036688">
    <property type="entry name" value="MoeA_C_domain_IV_sf"/>
</dbReference>
<protein>
    <recommendedName>
        <fullName evidence="11">Molybdopterin molybdenumtransferase</fullName>
        <ecNumber evidence="11">2.10.1.1</ecNumber>
    </recommendedName>
</protein>
<dbReference type="Gene3D" id="3.90.105.10">
    <property type="entry name" value="Molybdopterin biosynthesis moea protein, domain 2"/>
    <property type="match status" value="1"/>
</dbReference>
<keyword evidence="5 11" id="KW-0500">Molybdenum</keyword>
<dbReference type="InterPro" id="IPR005110">
    <property type="entry name" value="MoeA_linker/N"/>
</dbReference>
<evidence type="ECO:0000256" key="1">
    <source>
        <dbReference type="ARBA" id="ARBA00001946"/>
    </source>
</evidence>
<sequence>MLSYEDALSRILGAAQPLPAERTSLANAGGRTLAEPILAAFDQPPFRASAMDGYAVRWSDLPGPWRQIGESAAGKPFRGTLKAGETVRIFTGAPVPEAADTVIIQEDMETGAGGAVELHGDGPPAIGAHIRPRGNDFNAGATLLEVGTRLTPPALALAAAAGAAHLATHRPPRIAIIATGDELVPPGTPAGPGQIVGSSGVMIAEQLRRAGATVDDFGIVPDDRTAIATAISKAAGHDLVITIGGASVGDHDLVKDALAAAGAEIDFWRIAIRPGKPLIHGRLGSAHFIGLPGNPVSAFICTRLFAVPLVLRLSGAEPRDHLRTARLTVPLPPNGGRRDHMRAVQSDDRIAPLSMQDSSQLRALTQANALIVREPHAHAAEAGDTVHFIPLDSA</sequence>
<dbReference type="PATRIC" id="fig|1234595.3.peg.520"/>
<name>M2TS15_9SPHN</name>
<feature type="domain" description="MoaB/Mog" evidence="12">
    <location>
        <begin position="175"/>
        <end position="312"/>
    </location>
</feature>
<dbReference type="PANTHER" id="PTHR10192">
    <property type="entry name" value="MOLYBDOPTERIN BIOSYNTHESIS PROTEIN"/>
    <property type="match status" value="1"/>
</dbReference>
<dbReference type="Gene3D" id="2.40.340.10">
    <property type="entry name" value="MoeA, C-terminal, domain IV"/>
    <property type="match status" value="1"/>
</dbReference>
<dbReference type="InterPro" id="IPR001453">
    <property type="entry name" value="MoaB/Mog_dom"/>
</dbReference>
<evidence type="ECO:0000256" key="6">
    <source>
        <dbReference type="ARBA" id="ARBA00022679"/>
    </source>
</evidence>
<dbReference type="NCBIfam" id="NF045515">
    <property type="entry name" value="Glp_gephyrin"/>
    <property type="match status" value="1"/>
</dbReference>
<comment type="caution">
    <text evidence="13">The sequence shown here is derived from an EMBL/GenBank/DDBJ whole genome shotgun (WGS) entry which is preliminary data.</text>
</comment>
<dbReference type="AlphaFoldDB" id="M2TS15"/>
<dbReference type="Pfam" id="PF00994">
    <property type="entry name" value="MoCF_biosynth"/>
    <property type="match status" value="1"/>
</dbReference>
<dbReference type="Gene3D" id="2.170.190.11">
    <property type="entry name" value="Molybdopterin biosynthesis moea protein, domain 3"/>
    <property type="match status" value="1"/>
</dbReference>
<dbReference type="SUPFAM" id="SSF63882">
    <property type="entry name" value="MoeA N-terminal region -like"/>
    <property type="match status" value="1"/>
</dbReference>
<keyword evidence="6 11" id="KW-0808">Transferase</keyword>
<comment type="catalytic activity">
    <reaction evidence="10">
        <text>adenylyl-molybdopterin + molybdate = Mo-molybdopterin + AMP + H(+)</text>
        <dbReference type="Rhea" id="RHEA:35047"/>
        <dbReference type="ChEBI" id="CHEBI:15378"/>
        <dbReference type="ChEBI" id="CHEBI:36264"/>
        <dbReference type="ChEBI" id="CHEBI:62727"/>
        <dbReference type="ChEBI" id="CHEBI:71302"/>
        <dbReference type="ChEBI" id="CHEBI:456215"/>
        <dbReference type="EC" id="2.10.1.1"/>
    </reaction>
</comment>
<comment type="similarity">
    <text evidence="4 11">Belongs to the MoeA family.</text>
</comment>
<comment type="cofactor">
    <cofactor evidence="1 11">
        <name>Mg(2+)</name>
        <dbReference type="ChEBI" id="CHEBI:18420"/>
    </cofactor>
</comment>
<evidence type="ECO:0000313" key="14">
    <source>
        <dbReference type="Proteomes" id="UP000011717"/>
    </source>
</evidence>
<dbReference type="UniPathway" id="UPA00344"/>
<dbReference type="Proteomes" id="UP000011717">
    <property type="component" value="Unassembled WGS sequence"/>
</dbReference>
<keyword evidence="7 11" id="KW-0479">Metal-binding</keyword>
<evidence type="ECO:0000259" key="12">
    <source>
        <dbReference type="SMART" id="SM00852"/>
    </source>
</evidence>
<dbReference type="InterPro" id="IPR005111">
    <property type="entry name" value="MoeA_C_domain_IV"/>
</dbReference>
<proteinExistence type="inferred from homology"/>
<evidence type="ECO:0000313" key="13">
    <source>
        <dbReference type="EMBL" id="EMD84591.1"/>
    </source>
</evidence>
<evidence type="ECO:0000256" key="4">
    <source>
        <dbReference type="ARBA" id="ARBA00010763"/>
    </source>
</evidence>
<evidence type="ECO:0000256" key="11">
    <source>
        <dbReference type="RuleBase" id="RU365090"/>
    </source>
</evidence>
<dbReference type="InterPro" id="IPR036425">
    <property type="entry name" value="MoaB/Mog-like_dom_sf"/>
</dbReference>
<dbReference type="SUPFAM" id="SSF53218">
    <property type="entry name" value="Molybdenum cofactor biosynthesis proteins"/>
    <property type="match status" value="1"/>
</dbReference>